<dbReference type="PANTHER" id="PTHR15261">
    <property type="entry name" value="THROMBOSPONDIN-TYPE LAMININ G DOMAIN AND EAR REPEAT-CONTAINING"/>
    <property type="match status" value="1"/>
</dbReference>
<keyword evidence="5" id="KW-0862">Zinc</keyword>
<dbReference type="GO" id="GO:0005524">
    <property type="term" value="F:ATP binding"/>
    <property type="evidence" value="ECO:0007669"/>
    <property type="project" value="InterPro"/>
</dbReference>
<feature type="compositionally biased region" description="Basic and acidic residues" evidence="9">
    <location>
        <begin position="441"/>
        <end position="450"/>
    </location>
</feature>
<evidence type="ECO:0000259" key="10">
    <source>
        <dbReference type="PROSITE" id="PS50067"/>
    </source>
</evidence>
<dbReference type="Gene3D" id="6.10.140.2220">
    <property type="match status" value="1"/>
</dbReference>
<evidence type="ECO:0000256" key="6">
    <source>
        <dbReference type="PROSITE-ProRule" id="PRU00134"/>
    </source>
</evidence>
<feature type="coiled-coil region" evidence="8">
    <location>
        <begin position="764"/>
        <end position="837"/>
    </location>
</feature>
<keyword evidence="2" id="KW-0732">Signal</keyword>
<dbReference type="SMART" id="SM00129">
    <property type="entry name" value="KISc"/>
    <property type="match status" value="1"/>
</dbReference>
<evidence type="ECO:0000259" key="11">
    <source>
        <dbReference type="PROSITE" id="PS50865"/>
    </source>
</evidence>
<feature type="region of interest" description="Disordered" evidence="9">
    <location>
        <begin position="424"/>
        <end position="459"/>
    </location>
</feature>
<keyword evidence="13" id="KW-1185">Reference proteome</keyword>
<dbReference type="InterPro" id="IPR009039">
    <property type="entry name" value="EAR"/>
</dbReference>
<dbReference type="GO" id="GO:0007165">
    <property type="term" value="P:signal transduction"/>
    <property type="evidence" value="ECO:0007669"/>
    <property type="project" value="TreeGrafter"/>
</dbReference>
<dbReference type="GO" id="GO:0008017">
    <property type="term" value="F:microtubule binding"/>
    <property type="evidence" value="ECO:0007669"/>
    <property type="project" value="InterPro"/>
</dbReference>
<dbReference type="Pfam" id="PF00225">
    <property type="entry name" value="Kinesin"/>
    <property type="match status" value="1"/>
</dbReference>
<name>A0A0M0JK89_9EUKA</name>
<dbReference type="InterPro" id="IPR005492">
    <property type="entry name" value="EPTP"/>
</dbReference>
<keyword evidence="4 6" id="KW-0863">Zinc-finger</keyword>
<dbReference type="PROSITE" id="PS50912">
    <property type="entry name" value="EAR"/>
    <property type="match status" value="4"/>
</dbReference>
<dbReference type="Gene3D" id="3.40.850.10">
    <property type="entry name" value="Kinesin motor domain"/>
    <property type="match status" value="1"/>
</dbReference>
<feature type="region of interest" description="Disordered" evidence="9">
    <location>
        <begin position="974"/>
        <end position="998"/>
    </location>
</feature>
<dbReference type="InterPro" id="IPR002893">
    <property type="entry name" value="Znf_MYND"/>
</dbReference>
<dbReference type="PROSITE" id="PS50067">
    <property type="entry name" value="KINESIN_MOTOR_2"/>
    <property type="match status" value="1"/>
</dbReference>
<dbReference type="EMBL" id="JWZX01002779">
    <property type="protein sequence ID" value="KOO26969.1"/>
    <property type="molecule type" value="Genomic_DNA"/>
</dbReference>
<evidence type="ECO:0000256" key="2">
    <source>
        <dbReference type="ARBA" id="ARBA00022729"/>
    </source>
</evidence>
<keyword evidence="8" id="KW-0175">Coiled coil</keyword>
<sequence length="998" mass="108559">MSGTAMECRTCAHCNSPNMAKSRCGQCKSVWYCDRECQRQHWGSHKAQCRLLTLALMSASTQAQAAEMLFFEAATVQTRGAAGWEHFVIDGVDFLAVANFFTSAPGRQPSMTTDSAVYTATTDGVQLQLTEVQRFRTTGAHGVAHLESGGRHYLAVPNYYGGDAVILRWDTAARRFTELQRVKCDGGGGVEAMDVGGRPMLAFAEFNLGIAALYALDEERFQLWQRVPAPGCGAIAHMRVPTADRGQKLLMLAASYVTRQTGWRTRSTIFALNDAGSAFEKHSEVATVGAHDVEVVSVHGRHFAFYSNDKDERSTKQDSELFEWVGLFPNGRLVSRQKVATDGAHAAEFFSSADGKSHFLAVANLGDRQANMYRRDSVVYAFNPLAEEGTPMLTLLQKLPTLGATDFLGFSIGGVTYLAVSNEQDDTRGGDVGSTIWTLRDTPEKGRRSEEEEEGQDNQALQCDRGNRLVWTLGEQDEAEMGDLVPRQYAFDEVLEMHVGQAEVFDIVGMQPVQAAINGNVGCVLCFGASGSGKDFSLRCERPGQEGILLRALALIFQGSASLVAPSPRVTSLLAASMLREDDYKAQKSTGADVHVAYLLLTPDQTVHDLIGCTELNIHPGALDDVEQSGHAAICQDAKWTKATTKEEVMRILSKADSARTEALPREGSHSLILLRVDAGVVIFGSLASIDAMRGAPGEEAANEPLANSIEAAGKCLEALSRSKKATPPRKLALTQQALAFGQLAIAAVTRTKASASVDYQALASQLMAQRDAKQEALHELEGKVLRQLRPQLEEVMRQEVEIKQLAQALAQTQWEARTFASKESQLQNQLEMLRQEHAQRMYSLRAERTAIMAELQSEMSSVKGGREFAQQRQQHAEDVQAIGMRLRSLQSYVETAEAELSLHEENSTKARAVLPGAARELATLALTFSEDGQQAEAAALFAHSLSILEAAFGATQPELAAFKAEVQRVVDSGVPAQPTGGGNTRGGMRPLNRQQID</sequence>
<comment type="caution">
    <text evidence="7">Lacks conserved residue(s) required for the propagation of feature annotation.</text>
</comment>
<evidence type="ECO:0000256" key="5">
    <source>
        <dbReference type="ARBA" id="ARBA00022833"/>
    </source>
</evidence>
<dbReference type="InterPro" id="IPR027417">
    <property type="entry name" value="P-loop_NTPase"/>
</dbReference>
<keyword evidence="3" id="KW-0677">Repeat</keyword>
<feature type="domain" description="MYND-type" evidence="11">
    <location>
        <begin position="11"/>
        <end position="49"/>
    </location>
</feature>
<dbReference type="OrthoDB" id="341421at2759"/>
<dbReference type="GO" id="GO:0008270">
    <property type="term" value="F:zinc ion binding"/>
    <property type="evidence" value="ECO:0007669"/>
    <property type="project" value="UniProtKB-KW"/>
</dbReference>
<proteinExistence type="inferred from homology"/>
<dbReference type="AlphaFoldDB" id="A0A0M0JK89"/>
<comment type="caution">
    <text evidence="12">The sequence shown here is derived from an EMBL/GenBank/DDBJ whole genome shotgun (WGS) entry which is preliminary data.</text>
</comment>
<evidence type="ECO:0000256" key="9">
    <source>
        <dbReference type="SAM" id="MobiDB-lite"/>
    </source>
</evidence>
<dbReference type="Pfam" id="PF01753">
    <property type="entry name" value="zf-MYND"/>
    <property type="match status" value="1"/>
</dbReference>
<evidence type="ECO:0000256" key="4">
    <source>
        <dbReference type="ARBA" id="ARBA00022771"/>
    </source>
</evidence>
<dbReference type="InterPro" id="IPR036961">
    <property type="entry name" value="Kinesin_motor_dom_sf"/>
</dbReference>
<evidence type="ECO:0000313" key="12">
    <source>
        <dbReference type="EMBL" id="KOO26969.1"/>
    </source>
</evidence>
<dbReference type="SUPFAM" id="SSF52540">
    <property type="entry name" value="P-loop containing nucleoside triphosphate hydrolases"/>
    <property type="match status" value="1"/>
</dbReference>
<accession>A0A0M0JK89</accession>
<keyword evidence="1" id="KW-0479">Metal-binding</keyword>
<comment type="similarity">
    <text evidence="7">Belongs to the TRAFAC class myosin-kinesin ATPase superfamily. Kinesin family.</text>
</comment>
<evidence type="ECO:0000256" key="1">
    <source>
        <dbReference type="ARBA" id="ARBA00022723"/>
    </source>
</evidence>
<reference evidence="13" key="1">
    <citation type="journal article" date="2015" name="PLoS Genet.">
        <title>Genome Sequence and Transcriptome Analyses of Chrysochromulina tobin: Metabolic Tools for Enhanced Algal Fitness in the Prominent Order Prymnesiales (Haptophyceae).</title>
        <authorList>
            <person name="Hovde B.T."/>
            <person name="Deodato C.R."/>
            <person name="Hunsperger H.M."/>
            <person name="Ryken S.A."/>
            <person name="Yost W."/>
            <person name="Jha R.K."/>
            <person name="Patterson J."/>
            <person name="Monnat R.J. Jr."/>
            <person name="Barlow S.B."/>
            <person name="Starkenburg S.R."/>
            <person name="Cattolico R.A."/>
        </authorList>
    </citation>
    <scope>NUCLEOTIDE SEQUENCE</scope>
    <source>
        <strain evidence="13">CCMP291</strain>
    </source>
</reference>
<organism evidence="12 13">
    <name type="scientific">Chrysochromulina tobinii</name>
    <dbReference type="NCBI Taxonomy" id="1460289"/>
    <lineage>
        <taxon>Eukaryota</taxon>
        <taxon>Haptista</taxon>
        <taxon>Haptophyta</taxon>
        <taxon>Prymnesiophyceae</taxon>
        <taxon>Prymnesiales</taxon>
        <taxon>Chrysochromulinaceae</taxon>
        <taxon>Chrysochromulina</taxon>
    </lineage>
</organism>
<dbReference type="Pfam" id="PF03736">
    <property type="entry name" value="EPTP"/>
    <property type="match status" value="2"/>
</dbReference>
<dbReference type="GO" id="GO:0003777">
    <property type="term" value="F:microtubule motor activity"/>
    <property type="evidence" value="ECO:0007669"/>
    <property type="project" value="InterPro"/>
</dbReference>
<gene>
    <name evidence="12" type="ORF">Ctob_007525</name>
</gene>
<dbReference type="InterPro" id="IPR001752">
    <property type="entry name" value="Kinesin_motor_dom"/>
</dbReference>
<evidence type="ECO:0000256" key="8">
    <source>
        <dbReference type="SAM" id="Coils"/>
    </source>
</evidence>
<dbReference type="PROSITE" id="PS50865">
    <property type="entry name" value="ZF_MYND_2"/>
    <property type="match status" value="1"/>
</dbReference>
<dbReference type="Proteomes" id="UP000037460">
    <property type="component" value="Unassembled WGS sequence"/>
</dbReference>
<dbReference type="PANTHER" id="PTHR15261:SF4">
    <property type="entry name" value="THROMBOSPONDIN-TYPE LAMININ G DOMAIN AND EAR REPEAT-CONTAINING PROTEIN"/>
    <property type="match status" value="1"/>
</dbReference>
<dbReference type="SUPFAM" id="SSF144232">
    <property type="entry name" value="HIT/MYND zinc finger-like"/>
    <property type="match status" value="1"/>
</dbReference>
<protein>
    <submittedName>
        <fullName evidence="12">Protein tspear</fullName>
    </submittedName>
</protein>
<feature type="domain" description="Kinesin motor" evidence="10">
    <location>
        <begin position="438"/>
        <end position="672"/>
    </location>
</feature>
<evidence type="ECO:0000256" key="7">
    <source>
        <dbReference type="PROSITE-ProRule" id="PRU00283"/>
    </source>
</evidence>
<evidence type="ECO:0000256" key="3">
    <source>
        <dbReference type="ARBA" id="ARBA00022737"/>
    </source>
</evidence>
<evidence type="ECO:0000313" key="13">
    <source>
        <dbReference type="Proteomes" id="UP000037460"/>
    </source>
</evidence>
<dbReference type="GO" id="GO:0007018">
    <property type="term" value="P:microtubule-based movement"/>
    <property type="evidence" value="ECO:0007669"/>
    <property type="project" value="InterPro"/>
</dbReference>